<dbReference type="Gene3D" id="3.20.20.70">
    <property type="entry name" value="Aldolase class I"/>
    <property type="match status" value="1"/>
</dbReference>
<dbReference type="GO" id="GO:0009228">
    <property type="term" value="P:thiamine biosynthetic process"/>
    <property type="evidence" value="ECO:0007669"/>
    <property type="project" value="UniProtKB-KW"/>
</dbReference>
<dbReference type="CDD" id="cd00564">
    <property type="entry name" value="TMP_TenI"/>
    <property type="match status" value="1"/>
</dbReference>
<dbReference type="PANTHER" id="PTHR20857">
    <property type="entry name" value="THIAMINE-PHOSPHATE PYROPHOSPHORYLASE"/>
    <property type="match status" value="1"/>
</dbReference>
<dbReference type="AlphaFoldDB" id="A0A927ZYJ4"/>
<feature type="binding site" evidence="9">
    <location>
        <begin position="140"/>
        <end position="142"/>
    </location>
    <ligand>
        <name>2-[(2R,5Z)-2-carboxy-4-methylthiazol-5(2H)-ylidene]ethyl phosphate</name>
        <dbReference type="ChEBI" id="CHEBI:62899"/>
    </ligand>
</feature>
<dbReference type="EMBL" id="SVBY01000108">
    <property type="protein sequence ID" value="MBE6093609.1"/>
    <property type="molecule type" value="Genomic_DNA"/>
</dbReference>
<feature type="binding site" evidence="9">
    <location>
        <begin position="43"/>
        <end position="47"/>
    </location>
    <ligand>
        <name>4-amino-2-methyl-5-(diphosphooxymethyl)pyrimidine</name>
        <dbReference type="ChEBI" id="CHEBI:57841"/>
    </ligand>
</feature>
<reference evidence="13" key="1">
    <citation type="submission" date="2019-04" db="EMBL/GenBank/DDBJ databases">
        <title>Evolution of Biomass-Degrading Anaerobic Consortia Revealed by Metagenomics.</title>
        <authorList>
            <person name="Peng X."/>
        </authorList>
    </citation>
    <scope>NUCLEOTIDE SEQUENCE</scope>
    <source>
        <strain evidence="13">SIG240</strain>
    </source>
</reference>
<dbReference type="InterPro" id="IPR036206">
    <property type="entry name" value="ThiamineP_synth_sf"/>
</dbReference>
<evidence type="ECO:0000256" key="3">
    <source>
        <dbReference type="ARBA" id="ARBA00022723"/>
    </source>
</evidence>
<feature type="binding site" evidence="9">
    <location>
        <position position="75"/>
    </location>
    <ligand>
        <name>4-amino-2-methyl-5-(diphosphooxymethyl)pyrimidine</name>
        <dbReference type="ChEBI" id="CHEBI:57841"/>
    </ligand>
</feature>
<comment type="similarity">
    <text evidence="9 10">Belongs to the thiamine-phosphate synthase family.</text>
</comment>
<evidence type="ECO:0000256" key="1">
    <source>
        <dbReference type="ARBA" id="ARBA00005165"/>
    </source>
</evidence>
<keyword evidence="2 9" id="KW-0808">Transferase</keyword>
<evidence type="ECO:0000313" key="13">
    <source>
        <dbReference type="EMBL" id="MBE6093609.1"/>
    </source>
</evidence>
<dbReference type="EC" id="2.5.1.3" evidence="9"/>
<dbReference type="Proteomes" id="UP000761380">
    <property type="component" value="Unassembled WGS sequence"/>
</dbReference>
<feature type="binding site" evidence="9">
    <location>
        <position position="95"/>
    </location>
    <ligand>
        <name>Mg(2+)</name>
        <dbReference type="ChEBI" id="CHEBI:18420"/>
    </ligand>
</feature>
<comment type="cofactor">
    <cofactor evidence="9">
        <name>Mg(2+)</name>
        <dbReference type="ChEBI" id="CHEBI:18420"/>
    </cofactor>
    <text evidence="9">Binds 1 Mg(2+) ion per subunit.</text>
</comment>
<keyword evidence="5 9" id="KW-0784">Thiamine biosynthesis</keyword>
<gene>
    <name evidence="9 13" type="primary">thiE</name>
    <name evidence="13" type="ORF">E7201_10695</name>
</gene>
<evidence type="ECO:0000256" key="2">
    <source>
        <dbReference type="ARBA" id="ARBA00022679"/>
    </source>
</evidence>
<keyword evidence="4 9" id="KW-0460">Magnesium</keyword>
<feature type="binding site" evidence="9">
    <location>
        <begin position="190"/>
        <end position="191"/>
    </location>
    <ligand>
        <name>2-[(2R,5Z)-2-carboxy-4-methylthiazol-5(2H)-ylidene]ethyl phosphate</name>
        <dbReference type="ChEBI" id="CHEBI:62899"/>
    </ligand>
</feature>
<sequence>MKSANITAAALQLYAVTDSRWLKGSTLATAVEKALAGGVTCVQLREKHLSFDEFLRTAKEIKALCQNYHVPFIVDDNLNIALACDADGLHIGQNDMPAAKARELLGPDKILGVSAQTIEQAVIACQDGADYLGVGAVFPTGTKTDAVELPLDTLKAITASVDIPVVAIGGIGADNIAQLSGTGIAGAAVVSAIFARTDIKKAAAELRQQCNQLFN</sequence>
<evidence type="ECO:0000256" key="9">
    <source>
        <dbReference type="HAMAP-Rule" id="MF_00097"/>
    </source>
</evidence>
<proteinExistence type="inferred from homology"/>
<feature type="binding site" evidence="9">
    <location>
        <position position="170"/>
    </location>
    <ligand>
        <name>2-[(2R,5Z)-2-carboxy-4-methylthiazol-5(2H)-ylidene]ethyl phosphate</name>
        <dbReference type="ChEBI" id="CHEBI:62899"/>
    </ligand>
</feature>
<organism evidence="13 14">
    <name type="scientific">Selenomonas ruminantium</name>
    <dbReference type="NCBI Taxonomy" id="971"/>
    <lineage>
        <taxon>Bacteria</taxon>
        <taxon>Bacillati</taxon>
        <taxon>Bacillota</taxon>
        <taxon>Negativicutes</taxon>
        <taxon>Selenomonadales</taxon>
        <taxon>Selenomonadaceae</taxon>
        <taxon>Selenomonas</taxon>
    </lineage>
</organism>
<comment type="caution">
    <text evidence="13">The sequence shown here is derived from an EMBL/GenBank/DDBJ whole genome shotgun (WGS) entry which is preliminary data.</text>
</comment>
<protein>
    <recommendedName>
        <fullName evidence="9">Thiamine-phosphate synthase</fullName>
        <shortName evidence="9">TP synthase</shortName>
        <shortName evidence="9">TPS</shortName>
        <ecNumber evidence="9">2.5.1.3</ecNumber>
    </recommendedName>
    <alternativeName>
        <fullName evidence="9">Thiamine-phosphate pyrophosphorylase</fullName>
        <shortName evidence="9">TMP pyrophosphorylase</shortName>
        <shortName evidence="9">TMP-PPase</shortName>
    </alternativeName>
</protein>
<dbReference type="FunFam" id="3.20.20.70:FF:000096">
    <property type="entry name" value="Thiamine-phosphate synthase"/>
    <property type="match status" value="1"/>
</dbReference>
<comment type="function">
    <text evidence="9">Condenses 4-methyl-5-(beta-hydroxyethyl)thiazole monophosphate (THZ-P) and 2-methyl-4-amino-5-hydroxymethyl pyrimidine pyrophosphate (HMP-PP) to form thiamine monophosphate (TMP).</text>
</comment>
<feature type="domain" description="Thiamine phosphate synthase/TenI" evidence="12">
    <location>
        <begin position="13"/>
        <end position="193"/>
    </location>
</feature>
<comment type="pathway">
    <text evidence="1 9 11">Cofactor biosynthesis; thiamine diphosphate biosynthesis; thiamine phosphate from 4-amino-2-methyl-5-diphosphomethylpyrimidine and 4-methyl-5-(2-phosphoethyl)-thiazole: step 1/1.</text>
</comment>
<dbReference type="HAMAP" id="MF_00097">
    <property type="entry name" value="TMP_synthase"/>
    <property type="match status" value="1"/>
</dbReference>
<evidence type="ECO:0000256" key="8">
    <source>
        <dbReference type="ARBA" id="ARBA00047883"/>
    </source>
</evidence>
<dbReference type="InterPro" id="IPR013785">
    <property type="entry name" value="Aldolase_TIM"/>
</dbReference>
<evidence type="ECO:0000256" key="7">
    <source>
        <dbReference type="ARBA" id="ARBA00047851"/>
    </source>
</evidence>
<dbReference type="SUPFAM" id="SSF51391">
    <property type="entry name" value="Thiamin phosphate synthase"/>
    <property type="match status" value="1"/>
</dbReference>
<feature type="binding site" evidence="9">
    <location>
        <position position="76"/>
    </location>
    <ligand>
        <name>Mg(2+)</name>
        <dbReference type="ChEBI" id="CHEBI:18420"/>
    </ligand>
</feature>
<evidence type="ECO:0000256" key="10">
    <source>
        <dbReference type="RuleBase" id="RU003826"/>
    </source>
</evidence>
<feature type="binding site" evidence="9">
    <location>
        <position position="114"/>
    </location>
    <ligand>
        <name>4-amino-2-methyl-5-(diphosphooxymethyl)pyrimidine</name>
        <dbReference type="ChEBI" id="CHEBI:57841"/>
    </ligand>
</feature>
<comment type="catalytic activity">
    <reaction evidence="8 9 10">
        <text>2-[(2R,5Z)-2-carboxy-4-methylthiazol-5(2H)-ylidene]ethyl phosphate + 4-amino-2-methyl-5-(diphosphooxymethyl)pyrimidine + 2 H(+) = thiamine phosphate + CO2 + diphosphate</text>
        <dbReference type="Rhea" id="RHEA:47844"/>
        <dbReference type="ChEBI" id="CHEBI:15378"/>
        <dbReference type="ChEBI" id="CHEBI:16526"/>
        <dbReference type="ChEBI" id="CHEBI:33019"/>
        <dbReference type="ChEBI" id="CHEBI:37575"/>
        <dbReference type="ChEBI" id="CHEBI:57841"/>
        <dbReference type="ChEBI" id="CHEBI:62899"/>
        <dbReference type="EC" id="2.5.1.3"/>
    </reaction>
</comment>
<dbReference type="Pfam" id="PF02581">
    <property type="entry name" value="TMP-TENI"/>
    <property type="match status" value="1"/>
</dbReference>
<feature type="binding site" evidence="9">
    <location>
        <position position="143"/>
    </location>
    <ligand>
        <name>4-amino-2-methyl-5-(diphosphooxymethyl)pyrimidine</name>
        <dbReference type="ChEBI" id="CHEBI:57841"/>
    </ligand>
</feature>
<name>A0A927ZYJ4_SELRU</name>
<dbReference type="GO" id="GO:0005737">
    <property type="term" value="C:cytoplasm"/>
    <property type="evidence" value="ECO:0007669"/>
    <property type="project" value="TreeGrafter"/>
</dbReference>
<comment type="catalytic activity">
    <reaction evidence="7 9 10">
        <text>2-(2-carboxy-4-methylthiazol-5-yl)ethyl phosphate + 4-amino-2-methyl-5-(diphosphooxymethyl)pyrimidine + 2 H(+) = thiamine phosphate + CO2 + diphosphate</text>
        <dbReference type="Rhea" id="RHEA:47848"/>
        <dbReference type="ChEBI" id="CHEBI:15378"/>
        <dbReference type="ChEBI" id="CHEBI:16526"/>
        <dbReference type="ChEBI" id="CHEBI:33019"/>
        <dbReference type="ChEBI" id="CHEBI:37575"/>
        <dbReference type="ChEBI" id="CHEBI:57841"/>
        <dbReference type="ChEBI" id="CHEBI:62890"/>
        <dbReference type="EC" id="2.5.1.3"/>
    </reaction>
</comment>
<dbReference type="PANTHER" id="PTHR20857:SF15">
    <property type="entry name" value="THIAMINE-PHOSPHATE SYNTHASE"/>
    <property type="match status" value="1"/>
</dbReference>
<dbReference type="GO" id="GO:0004789">
    <property type="term" value="F:thiamine-phosphate diphosphorylase activity"/>
    <property type="evidence" value="ECO:0007669"/>
    <property type="project" value="UniProtKB-UniRule"/>
</dbReference>
<evidence type="ECO:0000256" key="6">
    <source>
        <dbReference type="ARBA" id="ARBA00047334"/>
    </source>
</evidence>
<dbReference type="GO" id="GO:0000287">
    <property type="term" value="F:magnesium ion binding"/>
    <property type="evidence" value="ECO:0007669"/>
    <property type="project" value="UniProtKB-UniRule"/>
</dbReference>
<evidence type="ECO:0000313" key="14">
    <source>
        <dbReference type="Proteomes" id="UP000761380"/>
    </source>
</evidence>
<dbReference type="InterPro" id="IPR034291">
    <property type="entry name" value="TMP_synthase"/>
</dbReference>
<evidence type="ECO:0000256" key="4">
    <source>
        <dbReference type="ARBA" id="ARBA00022842"/>
    </source>
</evidence>
<comment type="catalytic activity">
    <reaction evidence="6 9 10">
        <text>4-methyl-5-(2-phosphooxyethyl)-thiazole + 4-amino-2-methyl-5-(diphosphooxymethyl)pyrimidine + H(+) = thiamine phosphate + diphosphate</text>
        <dbReference type="Rhea" id="RHEA:22328"/>
        <dbReference type="ChEBI" id="CHEBI:15378"/>
        <dbReference type="ChEBI" id="CHEBI:33019"/>
        <dbReference type="ChEBI" id="CHEBI:37575"/>
        <dbReference type="ChEBI" id="CHEBI:57841"/>
        <dbReference type="ChEBI" id="CHEBI:58296"/>
        <dbReference type="EC" id="2.5.1.3"/>
    </reaction>
</comment>
<dbReference type="NCBIfam" id="TIGR00693">
    <property type="entry name" value="thiE"/>
    <property type="match status" value="1"/>
</dbReference>
<evidence type="ECO:0000256" key="5">
    <source>
        <dbReference type="ARBA" id="ARBA00022977"/>
    </source>
</evidence>
<keyword evidence="3 9" id="KW-0479">Metal-binding</keyword>
<dbReference type="InterPro" id="IPR022998">
    <property type="entry name" value="ThiamineP_synth_TenI"/>
</dbReference>
<evidence type="ECO:0000256" key="11">
    <source>
        <dbReference type="RuleBase" id="RU004253"/>
    </source>
</evidence>
<dbReference type="GO" id="GO:0009229">
    <property type="term" value="P:thiamine diphosphate biosynthetic process"/>
    <property type="evidence" value="ECO:0007669"/>
    <property type="project" value="UniProtKB-UniRule"/>
</dbReference>
<evidence type="ECO:0000259" key="12">
    <source>
        <dbReference type="Pfam" id="PF02581"/>
    </source>
</evidence>
<accession>A0A927ZYJ4</accession>